<gene>
    <name evidence="2" type="ORF">PCOS0759_LOCUS7854</name>
</gene>
<feature type="region of interest" description="Disordered" evidence="1">
    <location>
        <begin position="93"/>
        <end position="132"/>
    </location>
</feature>
<proteinExistence type="predicted"/>
<dbReference type="AlphaFoldDB" id="A0A7S1KV27"/>
<evidence type="ECO:0000313" key="2">
    <source>
        <dbReference type="EMBL" id="CAD9084600.1"/>
    </source>
</evidence>
<reference evidence="2" key="1">
    <citation type="submission" date="2021-01" db="EMBL/GenBank/DDBJ databases">
        <authorList>
            <person name="Corre E."/>
            <person name="Pelletier E."/>
            <person name="Niang G."/>
            <person name="Scheremetjew M."/>
            <person name="Finn R."/>
            <person name="Kale V."/>
            <person name="Holt S."/>
            <person name="Cochrane G."/>
            <person name="Meng A."/>
            <person name="Brown T."/>
            <person name="Cohen L."/>
        </authorList>
    </citation>
    <scope>NUCLEOTIDE SEQUENCE</scope>
    <source>
        <strain evidence="2">WS</strain>
    </source>
</reference>
<name>A0A7S1KV27_9EUKA</name>
<feature type="region of interest" description="Disordered" evidence="1">
    <location>
        <begin position="527"/>
        <end position="584"/>
    </location>
</feature>
<dbReference type="EMBL" id="HBGD01009544">
    <property type="protein sequence ID" value="CAD9084600.1"/>
    <property type="molecule type" value="Transcribed_RNA"/>
</dbReference>
<accession>A0A7S1KV27</accession>
<feature type="compositionally biased region" description="Basic and acidic residues" evidence="1">
    <location>
        <begin position="554"/>
        <end position="584"/>
    </location>
</feature>
<sequence length="584" mass="67737">MPEALIVVHHTIFLRTTASRQRLITCSQNSMSLRPVCRIELDTFLSLLNSVCHTMTSSFQNYFLRSICSEVKDSTTAEDAGKSAVSSLVTIRNPSDSDCTSSSGFHNVDNTTNDASNPQHAQQSPSSSVHQIDQRTAPSVLSLNNSRNSLIESRQKSLPKISFIQDNSLLHILVFLTHLEILQLRLIHPAFNHFISQPEIEKFLCLKKHFVIDLNVYEKNINPSAPMFSLLHTLFPQSLPYYCLCEHFTEYMFPEDFDLSVDNGAHARFITDSEDPRSATHYHPTGKPQRASLIASVHDHFPKEDTKCPIILLKRRKDLHEDTQSIVQRNVHNALILNATGMSVDAVRTFFRDSDKRLFILQLPKFKYNLKKYAKTLRQPHTFNALREALRCSLRRTLYTRHEEAVLYENFQQLREKEWKKYHRKHRRVEQFQTRRAVMYWAFMPVLMPAMNISKHLGFRRGLAAALEDDRGKKPLRVRWKEAAKQGIDKTKHKLDKTKERTKEKVRDIKGRHPYLNKSMYHLNRHGSAITGDAPLSSVERRFRPTNEAPQQIDKPERHDPEREPEMPPNDVEKRMSRMVADDK</sequence>
<protein>
    <submittedName>
        <fullName evidence="2">Uncharacterized protein</fullName>
    </submittedName>
</protein>
<evidence type="ECO:0000256" key="1">
    <source>
        <dbReference type="SAM" id="MobiDB-lite"/>
    </source>
</evidence>
<organism evidence="2">
    <name type="scientific">Percolomonas cosmopolitus</name>
    <dbReference type="NCBI Taxonomy" id="63605"/>
    <lineage>
        <taxon>Eukaryota</taxon>
        <taxon>Discoba</taxon>
        <taxon>Heterolobosea</taxon>
        <taxon>Tetramitia</taxon>
        <taxon>Eutetramitia</taxon>
        <taxon>Percolomonadidae</taxon>
        <taxon>Percolomonas</taxon>
    </lineage>
</organism>